<keyword evidence="2" id="KW-1185">Reference proteome</keyword>
<gene>
    <name evidence="1" type="ORF">EYW49_07920</name>
</gene>
<comment type="caution">
    <text evidence="1">The sequence shown here is derived from an EMBL/GenBank/DDBJ whole genome shotgun (WGS) entry which is preliminary data.</text>
</comment>
<protein>
    <submittedName>
        <fullName evidence="1">Uncharacterized protein</fullName>
    </submittedName>
</protein>
<proteinExistence type="predicted"/>
<dbReference type="RefSeq" id="WP_131307967.1">
    <property type="nucleotide sequence ID" value="NZ_SJFN01000009.1"/>
</dbReference>
<name>A0A4Q9VVI0_9HYPH</name>
<evidence type="ECO:0000313" key="2">
    <source>
        <dbReference type="Proteomes" id="UP000292781"/>
    </source>
</evidence>
<organism evidence="1 2">
    <name type="scientific">Siculibacillus lacustris</name>
    <dbReference type="NCBI Taxonomy" id="1549641"/>
    <lineage>
        <taxon>Bacteria</taxon>
        <taxon>Pseudomonadati</taxon>
        <taxon>Pseudomonadota</taxon>
        <taxon>Alphaproteobacteria</taxon>
        <taxon>Hyphomicrobiales</taxon>
        <taxon>Ancalomicrobiaceae</taxon>
        <taxon>Siculibacillus</taxon>
    </lineage>
</organism>
<sequence>MELKIFLFSDTRPPLQDVVQFLVSHLRGEFASLCDARAAAKYSAERHDAHSFRIEDVGTAEIECWGKVGNTWRKLDA</sequence>
<dbReference type="Proteomes" id="UP000292781">
    <property type="component" value="Unassembled WGS sequence"/>
</dbReference>
<accession>A0A4Q9VVI0</accession>
<dbReference type="EMBL" id="SJFN01000009">
    <property type="protein sequence ID" value="TBW39048.1"/>
    <property type="molecule type" value="Genomic_DNA"/>
</dbReference>
<evidence type="ECO:0000313" key="1">
    <source>
        <dbReference type="EMBL" id="TBW39048.1"/>
    </source>
</evidence>
<dbReference type="AlphaFoldDB" id="A0A4Q9VVI0"/>
<reference evidence="1 2" key="1">
    <citation type="submission" date="2019-02" db="EMBL/GenBank/DDBJ databases">
        <title>Siculibacillus lacustris gen. nov., sp. nov., a new rosette-forming bacterium isolated from a freshwater crater lake (Lake St. Ana, Romania).</title>
        <authorList>
            <person name="Felfoldi T."/>
            <person name="Marton Z."/>
            <person name="Szabo A."/>
            <person name="Mentes A."/>
            <person name="Boka K."/>
            <person name="Marialigeti K."/>
            <person name="Mathe I."/>
            <person name="Koncz M."/>
            <person name="Schumann P."/>
            <person name="Toth E."/>
        </authorList>
    </citation>
    <scope>NUCLEOTIDE SEQUENCE [LARGE SCALE GENOMIC DNA]</scope>
    <source>
        <strain evidence="1 2">SA-279</strain>
    </source>
</reference>